<name>A0A0K9GSV5_9BACI</name>
<dbReference type="PATRIC" id="fig|1679170.3.peg.2137"/>
<dbReference type="InterPro" id="IPR050900">
    <property type="entry name" value="Transposase_IS3/IS150/IS904"/>
</dbReference>
<accession>A0A0K9GSV5</accession>
<keyword evidence="3" id="KW-1185">Reference proteome</keyword>
<dbReference type="PANTHER" id="PTHR46889">
    <property type="entry name" value="TRANSPOSASE INSF FOR INSERTION SEQUENCE IS3B-RELATED"/>
    <property type="match status" value="1"/>
</dbReference>
<reference evidence="3" key="1">
    <citation type="submission" date="2015-07" db="EMBL/GenBank/DDBJ databases">
        <title>Genome sequencing project for genomic taxonomy and phylogenomics of Bacillus-like bacteria.</title>
        <authorList>
            <person name="Liu B."/>
            <person name="Wang J."/>
            <person name="Zhu Y."/>
            <person name="Liu G."/>
            <person name="Chen Q."/>
            <person name="Chen Z."/>
            <person name="Lan J."/>
            <person name="Che J."/>
            <person name="Ge C."/>
            <person name="Shi H."/>
            <person name="Pan Z."/>
            <person name="Liu X."/>
        </authorList>
    </citation>
    <scope>NUCLEOTIDE SEQUENCE [LARGE SCALE GENOMIC DNA]</scope>
    <source>
        <strain evidence="3">FJAT-27997</strain>
    </source>
</reference>
<dbReference type="SUPFAM" id="SSF53098">
    <property type="entry name" value="Ribonuclease H-like"/>
    <property type="match status" value="1"/>
</dbReference>
<evidence type="ECO:0000259" key="1">
    <source>
        <dbReference type="Pfam" id="PF13333"/>
    </source>
</evidence>
<dbReference type="STRING" id="1679170.AC625_09640"/>
<sequence length="71" mass="8634">MSRRGNCWDNAPQESFFGQFKDETDLKKCETLKDVKREVKSYMTYYNHYRGQWNLKKMPPAKYRQHLLQVA</sequence>
<comment type="caution">
    <text evidence="2">The sequence shown here is derived from an EMBL/GenBank/DDBJ whole genome shotgun (WGS) entry which is preliminary data.</text>
</comment>
<dbReference type="EMBL" id="LFZW01000001">
    <property type="protein sequence ID" value="KMY49769.1"/>
    <property type="molecule type" value="Genomic_DNA"/>
</dbReference>
<gene>
    <name evidence="2" type="ORF">AC625_09640</name>
</gene>
<protein>
    <recommendedName>
        <fullName evidence="1">Integrase catalytic domain-containing protein</fullName>
    </recommendedName>
</protein>
<dbReference type="InterPro" id="IPR012337">
    <property type="entry name" value="RNaseH-like_sf"/>
</dbReference>
<dbReference type="GO" id="GO:0015074">
    <property type="term" value="P:DNA integration"/>
    <property type="evidence" value="ECO:0007669"/>
    <property type="project" value="InterPro"/>
</dbReference>
<organism evidence="2 3">
    <name type="scientific">Peribacillus loiseleuriae</name>
    <dbReference type="NCBI Taxonomy" id="1679170"/>
    <lineage>
        <taxon>Bacteria</taxon>
        <taxon>Bacillati</taxon>
        <taxon>Bacillota</taxon>
        <taxon>Bacilli</taxon>
        <taxon>Bacillales</taxon>
        <taxon>Bacillaceae</taxon>
        <taxon>Peribacillus</taxon>
    </lineage>
</organism>
<dbReference type="PANTHER" id="PTHR46889:SF4">
    <property type="entry name" value="TRANSPOSASE INSO FOR INSERTION SEQUENCE ELEMENT IS911B-RELATED"/>
    <property type="match status" value="1"/>
</dbReference>
<evidence type="ECO:0000313" key="2">
    <source>
        <dbReference type="EMBL" id="KMY49769.1"/>
    </source>
</evidence>
<dbReference type="InterPro" id="IPR001584">
    <property type="entry name" value="Integrase_cat-core"/>
</dbReference>
<evidence type="ECO:0000313" key="3">
    <source>
        <dbReference type="Proteomes" id="UP000037146"/>
    </source>
</evidence>
<dbReference type="AlphaFoldDB" id="A0A0K9GSV5"/>
<dbReference type="Pfam" id="PF13333">
    <property type="entry name" value="rve_2"/>
    <property type="match status" value="1"/>
</dbReference>
<feature type="domain" description="Integrase catalytic" evidence="1">
    <location>
        <begin position="14"/>
        <end position="68"/>
    </location>
</feature>
<proteinExistence type="predicted"/>
<dbReference type="Proteomes" id="UP000037146">
    <property type="component" value="Unassembled WGS sequence"/>
</dbReference>